<feature type="region of interest" description="Disordered" evidence="7">
    <location>
        <begin position="408"/>
        <end position="446"/>
    </location>
</feature>
<evidence type="ECO:0000256" key="7">
    <source>
        <dbReference type="SAM" id="MobiDB-lite"/>
    </source>
</evidence>
<gene>
    <name evidence="9" type="ORF">NAEGRDRAFT_54247</name>
</gene>
<organism evidence="10">
    <name type="scientific">Naegleria gruberi</name>
    <name type="common">Amoeba</name>
    <dbReference type="NCBI Taxonomy" id="5762"/>
    <lineage>
        <taxon>Eukaryota</taxon>
        <taxon>Discoba</taxon>
        <taxon>Heterolobosea</taxon>
        <taxon>Tetramitia</taxon>
        <taxon>Eutetramitia</taxon>
        <taxon>Vahlkampfiidae</taxon>
        <taxon>Naegleria</taxon>
    </lineage>
</organism>
<protein>
    <submittedName>
        <fullName evidence="9">Predicted protein</fullName>
    </submittedName>
</protein>
<dbReference type="PANTHER" id="PTHR12749">
    <property type="entry name" value="EXCISION REPAIR CROSS-COMPLEMENTING 1 ERCC1"/>
    <property type="match status" value="1"/>
</dbReference>
<keyword evidence="6" id="KW-0539">Nucleus</keyword>
<dbReference type="KEGG" id="ngr:NAEGRDRAFT_54247"/>
<dbReference type="eggNOG" id="KOG2841">
    <property type="taxonomic scope" value="Eukaryota"/>
</dbReference>
<dbReference type="RefSeq" id="XP_002669432.1">
    <property type="nucleotide sequence ID" value="XM_002669386.1"/>
</dbReference>
<dbReference type="OrthoDB" id="10262814at2759"/>
<evidence type="ECO:0000313" key="9">
    <source>
        <dbReference type="EMBL" id="EFC36688.1"/>
    </source>
</evidence>
<dbReference type="GO" id="GO:0006302">
    <property type="term" value="P:double-strand break repair"/>
    <property type="evidence" value="ECO:0007669"/>
    <property type="project" value="UniProtKB-ARBA"/>
</dbReference>
<dbReference type="Proteomes" id="UP000006671">
    <property type="component" value="Unassembled WGS sequence"/>
</dbReference>
<dbReference type="STRING" id="5762.D2W2Q9"/>
<evidence type="ECO:0000256" key="1">
    <source>
        <dbReference type="ARBA" id="ARBA00004123"/>
    </source>
</evidence>
<reference evidence="9 10" key="1">
    <citation type="journal article" date="2010" name="Cell">
        <title>The genome of Naegleria gruberi illuminates early eukaryotic versatility.</title>
        <authorList>
            <person name="Fritz-Laylin L.K."/>
            <person name="Prochnik S.E."/>
            <person name="Ginger M.L."/>
            <person name="Dacks J.B."/>
            <person name="Carpenter M.L."/>
            <person name="Field M.C."/>
            <person name="Kuo A."/>
            <person name="Paredez A."/>
            <person name="Chapman J."/>
            <person name="Pham J."/>
            <person name="Shu S."/>
            <person name="Neupane R."/>
            <person name="Cipriano M."/>
            <person name="Mancuso J."/>
            <person name="Tu H."/>
            <person name="Salamov A."/>
            <person name="Lindquist E."/>
            <person name="Shapiro H."/>
            <person name="Lucas S."/>
            <person name="Grigoriev I.V."/>
            <person name="Cande W.Z."/>
            <person name="Fulton C."/>
            <person name="Rokhsar D.S."/>
            <person name="Dawson S.C."/>
        </authorList>
    </citation>
    <scope>NUCLEOTIDE SEQUENCE [LARGE SCALE GENOMIC DNA]</scope>
    <source>
        <strain evidence="9 10">NEG-M</strain>
    </source>
</reference>
<dbReference type="InterPro" id="IPR010994">
    <property type="entry name" value="RuvA_2-like"/>
</dbReference>
<dbReference type="InParanoid" id="D2W2Q9"/>
<keyword evidence="4" id="KW-0238">DNA-binding</keyword>
<dbReference type="SUPFAM" id="SSF52980">
    <property type="entry name" value="Restriction endonuclease-like"/>
    <property type="match status" value="2"/>
</dbReference>
<dbReference type="OMA" id="TLNKRDH"/>
<dbReference type="GO" id="GO:0006312">
    <property type="term" value="P:mitotic recombination"/>
    <property type="evidence" value="ECO:0007669"/>
    <property type="project" value="TreeGrafter"/>
</dbReference>
<dbReference type="InterPro" id="IPR047260">
    <property type="entry name" value="ERCC1-like_central_dom"/>
</dbReference>
<keyword evidence="3" id="KW-0227">DNA damage</keyword>
<proteinExistence type="inferred from homology"/>
<feature type="compositionally biased region" description="Low complexity" evidence="7">
    <location>
        <begin position="103"/>
        <end position="120"/>
    </location>
</feature>
<dbReference type="GeneID" id="8860749"/>
<feature type="compositionally biased region" description="Acidic residues" evidence="7">
    <location>
        <begin position="1"/>
        <end position="10"/>
    </location>
</feature>
<dbReference type="InterPro" id="IPR004579">
    <property type="entry name" value="ERCC1/RAD10/SWI10"/>
</dbReference>
<evidence type="ECO:0000256" key="5">
    <source>
        <dbReference type="ARBA" id="ARBA00023204"/>
    </source>
</evidence>
<feature type="compositionally biased region" description="Low complexity" evidence="7">
    <location>
        <begin position="60"/>
        <end position="93"/>
    </location>
</feature>
<dbReference type="Gene3D" id="1.10.150.20">
    <property type="entry name" value="5' to 3' exonuclease, C-terminal subdomain"/>
    <property type="match status" value="1"/>
</dbReference>
<feature type="compositionally biased region" description="Low complexity" evidence="7">
    <location>
        <begin position="169"/>
        <end position="196"/>
    </location>
</feature>
<evidence type="ECO:0000313" key="10">
    <source>
        <dbReference type="Proteomes" id="UP000006671"/>
    </source>
</evidence>
<evidence type="ECO:0000256" key="3">
    <source>
        <dbReference type="ARBA" id="ARBA00022763"/>
    </source>
</evidence>
<keyword evidence="10" id="KW-1185">Reference proteome</keyword>
<accession>D2W2Q9</accession>
<name>D2W2Q9_NAEGR</name>
<dbReference type="EMBL" id="GG738927">
    <property type="protein sequence ID" value="EFC36688.1"/>
    <property type="molecule type" value="Genomic_DNA"/>
</dbReference>
<keyword evidence="5" id="KW-0234">DNA repair</keyword>
<dbReference type="GO" id="GO:0003697">
    <property type="term" value="F:single-stranded DNA binding"/>
    <property type="evidence" value="ECO:0007669"/>
    <property type="project" value="TreeGrafter"/>
</dbReference>
<dbReference type="InterPro" id="IPR011335">
    <property type="entry name" value="Restrct_endonuc-II-like"/>
</dbReference>
<feature type="compositionally biased region" description="Polar residues" evidence="7">
    <location>
        <begin position="155"/>
        <end position="168"/>
    </location>
</feature>
<dbReference type="AlphaFoldDB" id="D2W2Q9"/>
<feature type="region of interest" description="Disordered" evidence="7">
    <location>
        <begin position="1"/>
        <end position="196"/>
    </location>
</feature>
<evidence type="ECO:0000256" key="6">
    <source>
        <dbReference type="ARBA" id="ARBA00023242"/>
    </source>
</evidence>
<evidence type="ECO:0000259" key="8">
    <source>
        <dbReference type="Pfam" id="PF03834"/>
    </source>
</evidence>
<dbReference type="GO" id="GO:0070522">
    <property type="term" value="C:ERCC4-ERCC1 complex"/>
    <property type="evidence" value="ECO:0007669"/>
    <property type="project" value="TreeGrafter"/>
</dbReference>
<dbReference type="PANTHER" id="PTHR12749:SF0">
    <property type="entry name" value="DNA EXCISION REPAIR PROTEIN ERCC-1"/>
    <property type="match status" value="1"/>
</dbReference>
<dbReference type="Pfam" id="PF03834">
    <property type="entry name" value="Rad10"/>
    <property type="match status" value="1"/>
</dbReference>
<feature type="compositionally biased region" description="Polar residues" evidence="7">
    <location>
        <begin position="408"/>
        <end position="418"/>
    </location>
</feature>
<dbReference type="GO" id="GO:0000110">
    <property type="term" value="C:nucleotide-excision repair factor 1 complex"/>
    <property type="evidence" value="ECO:0007669"/>
    <property type="project" value="TreeGrafter"/>
</dbReference>
<evidence type="ECO:0000256" key="4">
    <source>
        <dbReference type="ARBA" id="ARBA00023125"/>
    </source>
</evidence>
<dbReference type="GO" id="GO:0003684">
    <property type="term" value="F:damaged DNA binding"/>
    <property type="evidence" value="ECO:0007669"/>
    <property type="project" value="InterPro"/>
</dbReference>
<dbReference type="VEuPathDB" id="AmoebaDB:NAEGRDRAFT_54247"/>
<feature type="compositionally biased region" description="Low complexity" evidence="7">
    <location>
        <begin position="130"/>
        <end position="154"/>
    </location>
</feature>
<comment type="subcellular location">
    <subcellularLocation>
        <location evidence="1">Nucleus</location>
    </subcellularLocation>
</comment>
<dbReference type="SUPFAM" id="SSF47781">
    <property type="entry name" value="RuvA domain 2-like"/>
    <property type="match status" value="1"/>
</dbReference>
<feature type="domain" description="ERCC1-like central" evidence="8">
    <location>
        <begin position="229"/>
        <end position="316"/>
    </location>
</feature>
<feature type="compositionally biased region" description="Basic and acidic residues" evidence="7">
    <location>
        <begin position="11"/>
        <end position="20"/>
    </location>
</feature>
<sequence>MDFDIDEEQEKEERELESYRQDANQRLAELKRNFKSSSSPSSSSATLRLPNSAPGLGSSNNNNNLINFNQQQQTRQSSSVASSSNTPTTNYTSRIINRTPGTVVSPPNSIPSNSNVPFVPQKFIPPQRISQTSQNSQNSQKSNSSPSVGSGSSSFVTPVKSSMTSLNQSTPPIFIPPFNSSTPSTPSSVGSSNSASASPLIESISPQVAVTSNPVPPNSYVPFPTTATTIVANEVQKKNPIVKHIRDKVFKLHFTKDWTLTDYILGRQTTAFYLSLKFHMTKPKYILERIKNFHKTEICKRGTFTNRIILVNVDVHVDACGDSSIYLSNHQDSQGENGGTFKAPTYVSETALDEALIEVTRISMWADWTVICGFSDEECALYLETIRACETKGSSLIQGPNQSLASLQSSTNSLVTSTGGQGKRKGNRRWSRESSSNSNSKPVEVEKLSHTEEVHQLFAATLKNTLNKRDHITLLNHFGSLKEVIQTTSDELNDLPGFGKKKVKKLINLFQTPFIPGKEFPEPSSKKPTKKQSNIKLVKKSILPQENEIDDEDDIFIVDKETGKEEKVNCKLKVKKKQSEIGSFFSQKPKTEEEDSD</sequence>
<dbReference type="CDD" id="cd22325">
    <property type="entry name" value="ERCC1_C-like"/>
    <property type="match status" value="1"/>
</dbReference>
<evidence type="ECO:0000256" key="2">
    <source>
        <dbReference type="ARBA" id="ARBA00008283"/>
    </source>
</evidence>
<dbReference type="FunCoup" id="D2W2Q9">
    <property type="interactions" value="61"/>
</dbReference>
<comment type="similarity">
    <text evidence="2">Belongs to the ERCC1/RAD10/SWI10 family.</text>
</comment>
<dbReference type="Gene3D" id="3.40.50.10130">
    <property type="match status" value="1"/>
</dbReference>
<dbReference type="GO" id="GO:0070914">
    <property type="term" value="P:UV-damage excision repair"/>
    <property type="evidence" value="ECO:0007669"/>
    <property type="project" value="TreeGrafter"/>
</dbReference>
<feature type="region of interest" description="Disordered" evidence="7">
    <location>
        <begin position="577"/>
        <end position="597"/>
    </location>
</feature>